<dbReference type="HOGENOM" id="CLU_1571017_0_0_1"/>
<reference evidence="1 2" key="1">
    <citation type="submission" date="2014-02" db="EMBL/GenBank/DDBJ databases">
        <title>The genome sequence of the entomopathogenic fungus Metarhizium robertsii ARSEF 2575.</title>
        <authorList>
            <person name="Giuliano Garisto Donzelli B."/>
            <person name="Roe B.A."/>
            <person name="Macmil S.L."/>
            <person name="Krasnoff S.B."/>
            <person name="Gibson D.M."/>
        </authorList>
    </citation>
    <scope>NUCLEOTIDE SEQUENCE [LARGE SCALE GENOMIC DNA]</scope>
    <source>
        <strain evidence="1 2">ARSEF 2575</strain>
    </source>
</reference>
<evidence type="ECO:0000313" key="2">
    <source>
        <dbReference type="Proteomes" id="UP000030151"/>
    </source>
</evidence>
<name>A0A014N5J0_9HYPO</name>
<dbReference type="Proteomes" id="UP000030151">
    <property type="component" value="Unassembled WGS sequence"/>
</dbReference>
<gene>
    <name evidence="1" type="ORF">X797_011984</name>
</gene>
<sequence length="170" mass="19565">MVTFNSNQAKEVGTNHTVGTWYHRKPTFFQMQYWAPYFSPPDNRDLRVASMPSVTPEVLTAARFQDLGRAAHQYCLRIMDRTEDLRKTGKDTVNSRCRRALRQMTLLAGPTWGSGGNRFTQRSDPLQLQRIRGAVRPLSTTAERTVQDNLVTRDGPVERELERMRVLLAR</sequence>
<dbReference type="Pfam" id="PF13093">
    <property type="entry name" value="FTA4"/>
    <property type="match status" value="1"/>
</dbReference>
<dbReference type="AlphaFoldDB" id="A0A014N5J0"/>
<evidence type="ECO:0000313" key="1">
    <source>
        <dbReference type="EMBL" id="EXU94938.1"/>
    </source>
</evidence>
<comment type="caution">
    <text evidence="1">The sequence shown here is derived from an EMBL/GenBank/DDBJ whole genome shotgun (WGS) entry which is preliminary data.</text>
</comment>
<dbReference type="EMBL" id="JELW01000124">
    <property type="protein sequence ID" value="EXU94938.1"/>
    <property type="molecule type" value="Genomic_DNA"/>
</dbReference>
<dbReference type="GO" id="GO:0031511">
    <property type="term" value="C:Mis6-Sim4 complex"/>
    <property type="evidence" value="ECO:0007669"/>
    <property type="project" value="InterPro"/>
</dbReference>
<protein>
    <submittedName>
        <fullName evidence="1">Kinetochore complex Sim4 subunit Fta4</fullName>
    </submittedName>
</protein>
<dbReference type="OrthoDB" id="5153736at2759"/>
<accession>A0A014N5J0</accession>
<dbReference type="InterPro" id="IPR025207">
    <property type="entry name" value="Sim4_Fta4"/>
</dbReference>
<organism evidence="1 2">
    <name type="scientific">Metarhizium robertsii</name>
    <dbReference type="NCBI Taxonomy" id="568076"/>
    <lineage>
        <taxon>Eukaryota</taxon>
        <taxon>Fungi</taxon>
        <taxon>Dikarya</taxon>
        <taxon>Ascomycota</taxon>
        <taxon>Pezizomycotina</taxon>
        <taxon>Sordariomycetes</taxon>
        <taxon>Hypocreomycetidae</taxon>
        <taxon>Hypocreales</taxon>
        <taxon>Clavicipitaceae</taxon>
        <taxon>Metarhizium</taxon>
    </lineage>
</organism>
<proteinExistence type="predicted"/>